<organism evidence="1">
    <name type="scientific">Tanacetum cinerariifolium</name>
    <name type="common">Dalmatian daisy</name>
    <name type="synonym">Chrysanthemum cinerariifolium</name>
    <dbReference type="NCBI Taxonomy" id="118510"/>
    <lineage>
        <taxon>Eukaryota</taxon>
        <taxon>Viridiplantae</taxon>
        <taxon>Streptophyta</taxon>
        <taxon>Embryophyta</taxon>
        <taxon>Tracheophyta</taxon>
        <taxon>Spermatophyta</taxon>
        <taxon>Magnoliopsida</taxon>
        <taxon>eudicotyledons</taxon>
        <taxon>Gunneridae</taxon>
        <taxon>Pentapetalae</taxon>
        <taxon>asterids</taxon>
        <taxon>campanulids</taxon>
        <taxon>Asterales</taxon>
        <taxon>Asteraceae</taxon>
        <taxon>Asteroideae</taxon>
        <taxon>Anthemideae</taxon>
        <taxon>Anthemidinae</taxon>
        <taxon>Tanacetum</taxon>
    </lineage>
</organism>
<reference evidence="1" key="1">
    <citation type="journal article" date="2019" name="Sci. Rep.">
        <title>Draft genome of Tanacetum cinerariifolium, the natural source of mosquito coil.</title>
        <authorList>
            <person name="Yamashiro T."/>
            <person name="Shiraishi A."/>
            <person name="Satake H."/>
            <person name="Nakayama K."/>
        </authorList>
    </citation>
    <scope>NUCLEOTIDE SEQUENCE</scope>
</reference>
<dbReference type="AlphaFoldDB" id="A0A699I6H6"/>
<name>A0A699I6H6_TANCI</name>
<protein>
    <submittedName>
        <fullName evidence="1">Uncharacterized protein</fullName>
    </submittedName>
</protein>
<gene>
    <name evidence="1" type="ORF">Tci_500435</name>
</gene>
<sequence>EIDEPKWALFYYKPKKSLEKGLKLLHTDNDAYSFIDAAVKNGFINLYVAYKKQNLGKYYYKNMEWEEDDAGSRCSSSTPFSTRVKTKISKRKKTSVIHDKGDDRKKSLVTRGRKGKEKVIEDEGICRKGNKVDVSIYKRAMVNGKAKMVEDVDAVKRGKERGVIIKDDGFSNDEGKD</sequence>
<proteinExistence type="predicted"/>
<evidence type="ECO:0000313" key="1">
    <source>
        <dbReference type="EMBL" id="GEZ28462.1"/>
    </source>
</evidence>
<feature type="non-terminal residue" evidence="1">
    <location>
        <position position="1"/>
    </location>
</feature>
<comment type="caution">
    <text evidence="1">The sequence shown here is derived from an EMBL/GenBank/DDBJ whole genome shotgun (WGS) entry which is preliminary data.</text>
</comment>
<dbReference type="EMBL" id="BKCJ010260971">
    <property type="protein sequence ID" value="GEZ28462.1"/>
    <property type="molecule type" value="Genomic_DNA"/>
</dbReference>
<accession>A0A699I6H6</accession>